<accession>A0A512PF95</accession>
<evidence type="ECO:0000256" key="2">
    <source>
        <dbReference type="ARBA" id="ARBA00022729"/>
    </source>
</evidence>
<dbReference type="EMBL" id="BKAL01000008">
    <property type="protein sequence ID" value="GEP69874.1"/>
    <property type="molecule type" value="Genomic_DNA"/>
</dbReference>
<evidence type="ECO:0000313" key="5">
    <source>
        <dbReference type="EMBL" id="GEP69874.1"/>
    </source>
</evidence>
<evidence type="ECO:0000256" key="3">
    <source>
        <dbReference type="ARBA" id="ARBA00022801"/>
    </source>
</evidence>
<dbReference type="Gene3D" id="3.40.50.1820">
    <property type="entry name" value="alpha/beta hydrolase"/>
    <property type="match status" value="1"/>
</dbReference>
<reference evidence="5 6" key="1">
    <citation type="submission" date="2019-07" db="EMBL/GenBank/DDBJ databases">
        <title>Whole genome shotgun sequence of Cellulomonas soli NBRC 109434.</title>
        <authorList>
            <person name="Hosoyama A."/>
            <person name="Uohara A."/>
            <person name="Ohji S."/>
            <person name="Ichikawa N."/>
        </authorList>
    </citation>
    <scope>NUCLEOTIDE SEQUENCE [LARGE SCALE GENOMIC DNA]</scope>
    <source>
        <strain evidence="5 6">NBRC 109434</strain>
    </source>
</reference>
<dbReference type="PANTHER" id="PTHR43248:SF29">
    <property type="entry name" value="TRIPEPTIDYL AMINOPEPTIDASE"/>
    <property type="match status" value="1"/>
</dbReference>
<gene>
    <name evidence="5" type="ORF">CSO01_25890</name>
</gene>
<protein>
    <submittedName>
        <fullName evidence="5">Proteinase</fullName>
    </submittedName>
</protein>
<dbReference type="PANTHER" id="PTHR43248">
    <property type="entry name" value="2-SUCCINYL-6-HYDROXY-2,4-CYCLOHEXADIENE-1-CARBOXYLATE SYNTHASE"/>
    <property type="match status" value="1"/>
</dbReference>
<dbReference type="PROSITE" id="PS51257">
    <property type="entry name" value="PROKAR_LIPOPROTEIN"/>
    <property type="match status" value="1"/>
</dbReference>
<name>A0A512PF95_9CELL</name>
<dbReference type="Proteomes" id="UP000321798">
    <property type="component" value="Unassembled WGS sequence"/>
</dbReference>
<evidence type="ECO:0000259" key="4">
    <source>
        <dbReference type="Pfam" id="PF08386"/>
    </source>
</evidence>
<feature type="domain" description="Peptidase S33 tripeptidyl aminopeptidase-like C-terminal" evidence="4">
    <location>
        <begin position="409"/>
        <end position="510"/>
    </location>
</feature>
<sequence>MPAASRSLVVRVGRVVAAVVVGALVLAGCSPAKHQAAAPTAPATTDVPADLQRFYTQELEWVACGELQCATAIAPLDWADPTGDTITLALSRQPALGGEAIGSLLLNPGGPGASGIDFLESAVAMVSESVQQQYDLVAFDPRGIAGSTPVACVDAPELDAILAADLDTSDAGLQEAEDRYGAFGAACLERTGALLEHVDTVSVARDLDMMRSALGDSALTYLGYSYGTEIGATYAALFPEQVGRLVLDGALDPTLSSTELAVGQAGGFESALRAYVTDCQAGADCPLTGDVEDGLAQIRALLDRAAVSPLPTTSDRALTSSLAFYGIALPLYSQDNWPYLTQALTTALQDDDGSLLLYLADVYSDRDVDGTYSSNSSEAFWAVGCADERASADIADMRAEAAQIDEVAPTVGSFFAYGGIVCAQWPTPVSEPLESYAAEGAAPILVIGTTNDPATPYAWAQSLADTLSSGTLLTFEGEGHTAYGSSNDCIAGAVDTYLLTGEVPDEGTRC</sequence>
<evidence type="ECO:0000256" key="1">
    <source>
        <dbReference type="ARBA" id="ARBA00010088"/>
    </source>
</evidence>
<dbReference type="InterPro" id="IPR013595">
    <property type="entry name" value="Pept_S33_TAP-like_C"/>
</dbReference>
<keyword evidence="2" id="KW-0732">Signal</keyword>
<dbReference type="SUPFAM" id="SSF53474">
    <property type="entry name" value="alpha/beta-Hydrolases"/>
    <property type="match status" value="1"/>
</dbReference>
<proteinExistence type="inferred from homology"/>
<dbReference type="InterPro" id="IPR029058">
    <property type="entry name" value="AB_hydrolase_fold"/>
</dbReference>
<organism evidence="5 6">
    <name type="scientific">Cellulomonas soli</name>
    <dbReference type="NCBI Taxonomy" id="931535"/>
    <lineage>
        <taxon>Bacteria</taxon>
        <taxon>Bacillati</taxon>
        <taxon>Actinomycetota</taxon>
        <taxon>Actinomycetes</taxon>
        <taxon>Micrococcales</taxon>
        <taxon>Cellulomonadaceae</taxon>
        <taxon>Cellulomonas</taxon>
    </lineage>
</organism>
<dbReference type="InterPro" id="IPR051601">
    <property type="entry name" value="Serine_prot/Carboxylest_S33"/>
</dbReference>
<keyword evidence="6" id="KW-1185">Reference proteome</keyword>
<evidence type="ECO:0000313" key="6">
    <source>
        <dbReference type="Proteomes" id="UP000321798"/>
    </source>
</evidence>
<comment type="caution">
    <text evidence="5">The sequence shown here is derived from an EMBL/GenBank/DDBJ whole genome shotgun (WGS) entry which is preliminary data.</text>
</comment>
<dbReference type="GO" id="GO:0016787">
    <property type="term" value="F:hydrolase activity"/>
    <property type="evidence" value="ECO:0007669"/>
    <property type="project" value="UniProtKB-KW"/>
</dbReference>
<keyword evidence="3" id="KW-0378">Hydrolase</keyword>
<dbReference type="RefSeq" id="WP_146953619.1">
    <property type="nucleotide sequence ID" value="NZ_BAABBJ010000001.1"/>
</dbReference>
<dbReference type="Pfam" id="PF08386">
    <property type="entry name" value="Abhydrolase_4"/>
    <property type="match status" value="1"/>
</dbReference>
<dbReference type="OrthoDB" id="3252468at2"/>
<comment type="similarity">
    <text evidence="1">Belongs to the peptidase S33 family.</text>
</comment>
<dbReference type="AlphaFoldDB" id="A0A512PF95"/>